<keyword evidence="2" id="KW-0805">Transcription regulation</keyword>
<reference evidence="8 9" key="1">
    <citation type="submission" date="2017-02" db="EMBL/GenBank/DDBJ databases">
        <authorList>
            <person name="Peterson S.W."/>
        </authorList>
    </citation>
    <scope>NUCLEOTIDE SEQUENCE [LARGE SCALE GENOMIC DNA]</scope>
    <source>
        <strain evidence="8 9">VKM Ac-2059</strain>
    </source>
</reference>
<dbReference type="InterPro" id="IPR013249">
    <property type="entry name" value="RNA_pol_sigma70_r4_t2"/>
</dbReference>
<feature type="domain" description="RNA polymerase sigma factor 70 region 4 type 2" evidence="7">
    <location>
        <begin position="117"/>
        <end position="169"/>
    </location>
</feature>
<dbReference type="InterPro" id="IPR007627">
    <property type="entry name" value="RNA_pol_sigma70_r2"/>
</dbReference>
<dbReference type="InterPro" id="IPR014284">
    <property type="entry name" value="RNA_pol_sigma-70_dom"/>
</dbReference>
<evidence type="ECO:0000313" key="9">
    <source>
        <dbReference type="Proteomes" id="UP000190857"/>
    </source>
</evidence>
<dbReference type="InterPro" id="IPR036388">
    <property type="entry name" value="WH-like_DNA-bd_sf"/>
</dbReference>
<comment type="similarity">
    <text evidence="1">Belongs to the sigma-70 factor family. ECF subfamily.</text>
</comment>
<gene>
    <name evidence="8" type="ORF">SAMN06309945_0184</name>
</gene>
<dbReference type="Pfam" id="PF08281">
    <property type="entry name" value="Sigma70_r4_2"/>
    <property type="match status" value="1"/>
</dbReference>
<dbReference type="Pfam" id="PF04542">
    <property type="entry name" value="Sigma70_r2"/>
    <property type="match status" value="1"/>
</dbReference>
<dbReference type="NCBIfam" id="TIGR02937">
    <property type="entry name" value="sigma70-ECF"/>
    <property type="match status" value="1"/>
</dbReference>
<accession>A0A1T5IBF6</accession>
<keyword evidence="4" id="KW-0804">Transcription</keyword>
<dbReference type="SUPFAM" id="SSF88946">
    <property type="entry name" value="Sigma2 domain of RNA polymerase sigma factors"/>
    <property type="match status" value="1"/>
</dbReference>
<keyword evidence="9" id="KW-1185">Reference proteome</keyword>
<dbReference type="OrthoDB" id="3747638at2"/>
<dbReference type="PANTHER" id="PTHR43133:SF25">
    <property type="entry name" value="RNA POLYMERASE SIGMA FACTOR RFAY-RELATED"/>
    <property type="match status" value="1"/>
</dbReference>
<proteinExistence type="inferred from homology"/>
<organism evidence="8 9">
    <name type="scientific">Okibacterium fritillariae</name>
    <dbReference type="NCBI Taxonomy" id="123320"/>
    <lineage>
        <taxon>Bacteria</taxon>
        <taxon>Bacillati</taxon>
        <taxon>Actinomycetota</taxon>
        <taxon>Actinomycetes</taxon>
        <taxon>Micrococcales</taxon>
        <taxon>Microbacteriaceae</taxon>
        <taxon>Okibacterium</taxon>
    </lineage>
</organism>
<evidence type="ECO:0000313" key="8">
    <source>
        <dbReference type="EMBL" id="SKC36383.1"/>
    </source>
</evidence>
<sequence length="207" mass="22870">MTRPAAPDPDSWAETVIITNADDLLRYFRRRVDEPEDAADLLGRTLLALWESARKVPAADEAARMWCFGIARNLLREHYRSATKRTSIANALRDCLADSASVGESADTVLDSDLQAQSVRRAVRRLDERSRELVILIHWDGFSIAQAARLLSMNASTARTRYGRALQRLRNELDGLSFADDAGDTPLGGGGGHIDRLHARSAGVTDR</sequence>
<dbReference type="GO" id="GO:0016987">
    <property type="term" value="F:sigma factor activity"/>
    <property type="evidence" value="ECO:0007669"/>
    <property type="project" value="UniProtKB-KW"/>
</dbReference>
<dbReference type="Gene3D" id="1.10.1740.10">
    <property type="match status" value="1"/>
</dbReference>
<dbReference type="Gene3D" id="1.10.10.10">
    <property type="entry name" value="Winged helix-like DNA-binding domain superfamily/Winged helix DNA-binding domain"/>
    <property type="match status" value="1"/>
</dbReference>
<evidence type="ECO:0000256" key="1">
    <source>
        <dbReference type="ARBA" id="ARBA00010641"/>
    </source>
</evidence>
<dbReference type="PANTHER" id="PTHR43133">
    <property type="entry name" value="RNA POLYMERASE ECF-TYPE SIGMA FACTO"/>
    <property type="match status" value="1"/>
</dbReference>
<evidence type="ECO:0000259" key="6">
    <source>
        <dbReference type="Pfam" id="PF04542"/>
    </source>
</evidence>
<dbReference type="InterPro" id="IPR013325">
    <property type="entry name" value="RNA_pol_sigma_r2"/>
</dbReference>
<dbReference type="GO" id="GO:0003677">
    <property type="term" value="F:DNA binding"/>
    <property type="evidence" value="ECO:0007669"/>
    <property type="project" value="InterPro"/>
</dbReference>
<protein>
    <submittedName>
        <fullName evidence="8">RNA polymerase sigma-70 factor, ECF subfamily</fullName>
    </submittedName>
</protein>
<evidence type="ECO:0000256" key="2">
    <source>
        <dbReference type="ARBA" id="ARBA00023015"/>
    </source>
</evidence>
<name>A0A1T5IBF6_9MICO</name>
<dbReference type="SUPFAM" id="SSF88659">
    <property type="entry name" value="Sigma3 and sigma4 domains of RNA polymerase sigma factors"/>
    <property type="match status" value="1"/>
</dbReference>
<dbReference type="RefSeq" id="WP_079726428.1">
    <property type="nucleotide sequence ID" value="NZ_FUZP01000001.1"/>
</dbReference>
<evidence type="ECO:0000259" key="7">
    <source>
        <dbReference type="Pfam" id="PF08281"/>
    </source>
</evidence>
<evidence type="ECO:0000256" key="3">
    <source>
        <dbReference type="ARBA" id="ARBA00023082"/>
    </source>
</evidence>
<dbReference type="EMBL" id="FUZP01000001">
    <property type="protein sequence ID" value="SKC36383.1"/>
    <property type="molecule type" value="Genomic_DNA"/>
</dbReference>
<keyword evidence="3" id="KW-0731">Sigma factor</keyword>
<feature type="region of interest" description="Disordered" evidence="5">
    <location>
        <begin position="187"/>
        <end position="207"/>
    </location>
</feature>
<dbReference type="CDD" id="cd06171">
    <property type="entry name" value="Sigma70_r4"/>
    <property type="match status" value="1"/>
</dbReference>
<evidence type="ECO:0000256" key="4">
    <source>
        <dbReference type="ARBA" id="ARBA00023163"/>
    </source>
</evidence>
<evidence type="ECO:0000256" key="5">
    <source>
        <dbReference type="SAM" id="MobiDB-lite"/>
    </source>
</evidence>
<dbReference type="GO" id="GO:0006352">
    <property type="term" value="P:DNA-templated transcription initiation"/>
    <property type="evidence" value="ECO:0007669"/>
    <property type="project" value="InterPro"/>
</dbReference>
<dbReference type="STRING" id="123320.SAMN06309945_0184"/>
<dbReference type="InterPro" id="IPR039425">
    <property type="entry name" value="RNA_pol_sigma-70-like"/>
</dbReference>
<feature type="domain" description="RNA polymerase sigma-70 region 2" evidence="6">
    <location>
        <begin position="19"/>
        <end position="84"/>
    </location>
</feature>
<dbReference type="InterPro" id="IPR013324">
    <property type="entry name" value="RNA_pol_sigma_r3/r4-like"/>
</dbReference>
<dbReference type="Proteomes" id="UP000190857">
    <property type="component" value="Unassembled WGS sequence"/>
</dbReference>
<dbReference type="AlphaFoldDB" id="A0A1T5IBF6"/>